<feature type="transmembrane region" description="Helical" evidence="15">
    <location>
        <begin position="26"/>
        <end position="45"/>
    </location>
</feature>
<dbReference type="PANTHER" id="PTHR45792">
    <property type="entry name" value="DIACYLGLYCEROL LIPASE HOMOLOG-RELATED"/>
    <property type="match status" value="1"/>
</dbReference>
<dbReference type="OrthoDB" id="438440at2759"/>
<keyword evidence="6" id="KW-0479">Metal-binding</keyword>
<dbReference type="EC" id="3.1.1.116" evidence="14"/>
<evidence type="ECO:0000256" key="14">
    <source>
        <dbReference type="ARBA" id="ARBA00026104"/>
    </source>
</evidence>
<dbReference type="GO" id="GO:0046872">
    <property type="term" value="F:metal ion binding"/>
    <property type="evidence" value="ECO:0007669"/>
    <property type="project" value="UniProtKB-KW"/>
</dbReference>
<name>A0A2T7PVV3_POMCA</name>
<sequence length="735" mass="82277">MPGIIFLRRRWAIASDDFVYPSFVELCFRSSWLLAISILFGIHHGSFNCDNGYLLRYYYTGSIILLSFGIVLTAAMMWLSMKGSIRNDYARRHLNIILYLKLLLLLPEAIWITVATYWTFGFSYSCELTVYWTARGAVICAWIVGFWMFIGILIVFDPMGSVEQHMDLSETSSRKSSKYLIANSKSVNARVWEQRCRCLCCCISSNQEIDNAFADVSKLVADFFKDTDLVATDIAAGLVLVGQEQRHQKEKLTAVAVHSANAGRSPTTIENNRVDVMRASYSNRGQQKSWMTLPMMTHYMKFALGSYGWPFFMYNHFTTGVCRLCIACRCCACVRAPKDVVSDNICHCHTAAIKNLTKIKDQDLIYVSFHDKYLEIPFYVAVDRRFSSVVVSIRGTLSLQDALTDLSAKGVPLEIDGVPDAFCHSAMLRCAEYVKAELENRQLLEKAFSSLEEGSRLFIVGHSLGAGVAAILTILLKSSYPNIACFAYSPPGGLMSLSASHYTQDFVCSVVVGDDIIPRLSMPNMCYLKIQLLRALCTSNTPKYKILASGCFRILCGCTPHFVSSSSLEEESPLTPQLQAQYSTMIPVQKALLLAEDYAKEMAAAEWQLFPPGQILHITEDEEGRLCSGEPQYTAVWSTPEAFSSVVISSRMIMDHFPDVVLQALSQLESCNFVPSAGPMSSLFRHLFSNAGFSSSYQQAESRFTTIKRYYERLYLEVVCARLSLAIAVTATILM</sequence>
<evidence type="ECO:0000256" key="4">
    <source>
        <dbReference type="ARBA" id="ARBA00022553"/>
    </source>
</evidence>
<evidence type="ECO:0000256" key="5">
    <source>
        <dbReference type="ARBA" id="ARBA00022692"/>
    </source>
</evidence>
<evidence type="ECO:0000256" key="11">
    <source>
        <dbReference type="ARBA" id="ARBA00023098"/>
    </source>
</evidence>
<protein>
    <recommendedName>
        <fullName evidence="14">sn-1-specific diacylglycerol lipase</fullName>
        <ecNumber evidence="14">3.1.1.116</ecNumber>
    </recommendedName>
</protein>
<keyword evidence="5 15" id="KW-0812">Transmembrane</keyword>
<keyword evidence="11" id="KW-0443">Lipid metabolism</keyword>
<dbReference type="Proteomes" id="UP000245119">
    <property type="component" value="Linkage Group LG1"/>
</dbReference>
<dbReference type="GO" id="GO:0046340">
    <property type="term" value="P:diacylglycerol catabolic process"/>
    <property type="evidence" value="ECO:0007669"/>
    <property type="project" value="TreeGrafter"/>
</dbReference>
<evidence type="ECO:0000256" key="2">
    <source>
        <dbReference type="ARBA" id="ARBA00004651"/>
    </source>
</evidence>
<keyword evidence="9" id="KW-0442">Lipid degradation</keyword>
<evidence type="ECO:0000313" key="17">
    <source>
        <dbReference type="EMBL" id="PVD37552.1"/>
    </source>
</evidence>
<accession>A0A2T7PVV3</accession>
<dbReference type="GO" id="GO:0016298">
    <property type="term" value="F:lipase activity"/>
    <property type="evidence" value="ECO:0007669"/>
    <property type="project" value="TreeGrafter"/>
</dbReference>
<evidence type="ECO:0000256" key="10">
    <source>
        <dbReference type="ARBA" id="ARBA00022989"/>
    </source>
</evidence>
<evidence type="ECO:0000256" key="15">
    <source>
        <dbReference type="SAM" id="Phobius"/>
    </source>
</evidence>
<keyword evidence="7" id="KW-0378">Hydrolase</keyword>
<keyword evidence="18" id="KW-1185">Reference proteome</keyword>
<evidence type="ECO:0000256" key="8">
    <source>
        <dbReference type="ARBA" id="ARBA00022837"/>
    </source>
</evidence>
<comment type="subcellular location">
    <subcellularLocation>
        <location evidence="2">Cell membrane</location>
        <topology evidence="2">Multi-pass membrane protein</topology>
    </subcellularLocation>
</comment>
<proteinExistence type="predicted"/>
<dbReference type="SUPFAM" id="SSF53474">
    <property type="entry name" value="alpha/beta-Hydrolases"/>
    <property type="match status" value="1"/>
</dbReference>
<dbReference type="AlphaFoldDB" id="A0A2T7PVV3"/>
<dbReference type="GO" id="GO:0019369">
    <property type="term" value="P:arachidonate metabolic process"/>
    <property type="evidence" value="ECO:0007669"/>
    <property type="project" value="TreeGrafter"/>
</dbReference>
<evidence type="ECO:0000313" key="18">
    <source>
        <dbReference type="Proteomes" id="UP000245119"/>
    </source>
</evidence>
<comment type="caution">
    <text evidence="17">The sequence shown here is derived from an EMBL/GenBank/DDBJ whole genome shotgun (WGS) entry which is preliminary data.</text>
</comment>
<dbReference type="CDD" id="cd00519">
    <property type="entry name" value="Lipase_3"/>
    <property type="match status" value="1"/>
</dbReference>
<evidence type="ECO:0000256" key="7">
    <source>
        <dbReference type="ARBA" id="ARBA00022801"/>
    </source>
</evidence>
<keyword evidence="12 15" id="KW-0472">Membrane</keyword>
<comment type="cofactor">
    <cofactor evidence="1">
        <name>Ca(2+)</name>
        <dbReference type="ChEBI" id="CHEBI:29108"/>
    </cofactor>
</comment>
<feature type="transmembrane region" description="Helical" evidence="15">
    <location>
        <begin position="57"/>
        <end position="79"/>
    </location>
</feature>
<feature type="domain" description="Fungal lipase-type" evidence="16">
    <location>
        <begin position="390"/>
        <end position="522"/>
    </location>
</feature>
<organism evidence="17 18">
    <name type="scientific">Pomacea canaliculata</name>
    <name type="common">Golden apple snail</name>
    <dbReference type="NCBI Taxonomy" id="400727"/>
    <lineage>
        <taxon>Eukaryota</taxon>
        <taxon>Metazoa</taxon>
        <taxon>Spiralia</taxon>
        <taxon>Lophotrochozoa</taxon>
        <taxon>Mollusca</taxon>
        <taxon>Gastropoda</taxon>
        <taxon>Caenogastropoda</taxon>
        <taxon>Architaenioglossa</taxon>
        <taxon>Ampullarioidea</taxon>
        <taxon>Ampullariidae</taxon>
        <taxon>Pomacea</taxon>
    </lineage>
</organism>
<evidence type="ECO:0000259" key="16">
    <source>
        <dbReference type="Pfam" id="PF01764"/>
    </source>
</evidence>
<evidence type="ECO:0000256" key="9">
    <source>
        <dbReference type="ARBA" id="ARBA00022963"/>
    </source>
</evidence>
<feature type="transmembrane region" description="Helical" evidence="15">
    <location>
        <begin position="132"/>
        <end position="156"/>
    </location>
</feature>
<evidence type="ECO:0000256" key="3">
    <source>
        <dbReference type="ARBA" id="ARBA00022475"/>
    </source>
</evidence>
<evidence type="ECO:0000256" key="6">
    <source>
        <dbReference type="ARBA" id="ARBA00022723"/>
    </source>
</evidence>
<feature type="transmembrane region" description="Helical" evidence="15">
    <location>
        <begin position="99"/>
        <end position="120"/>
    </location>
</feature>
<keyword evidence="8" id="KW-0106">Calcium</keyword>
<dbReference type="PANTHER" id="PTHR45792:SF8">
    <property type="entry name" value="DIACYLGLYCEROL LIPASE-ALPHA"/>
    <property type="match status" value="1"/>
</dbReference>
<evidence type="ECO:0000256" key="13">
    <source>
        <dbReference type="ARBA" id="ARBA00024531"/>
    </source>
</evidence>
<gene>
    <name evidence="17" type="ORF">C0Q70_00146</name>
</gene>
<dbReference type="Gene3D" id="3.40.50.1820">
    <property type="entry name" value="alpha/beta hydrolase"/>
    <property type="match status" value="1"/>
</dbReference>
<dbReference type="GO" id="GO:0005886">
    <property type="term" value="C:plasma membrane"/>
    <property type="evidence" value="ECO:0007669"/>
    <property type="project" value="UniProtKB-SubCell"/>
</dbReference>
<keyword evidence="10 15" id="KW-1133">Transmembrane helix</keyword>
<dbReference type="Pfam" id="PF01764">
    <property type="entry name" value="Lipase_3"/>
    <property type="match status" value="1"/>
</dbReference>
<dbReference type="InterPro" id="IPR029058">
    <property type="entry name" value="AB_hydrolase_fold"/>
</dbReference>
<keyword evidence="4" id="KW-0597">Phosphoprotein</keyword>
<dbReference type="EMBL" id="PZQS01000001">
    <property type="protein sequence ID" value="PVD37552.1"/>
    <property type="molecule type" value="Genomic_DNA"/>
</dbReference>
<evidence type="ECO:0000256" key="1">
    <source>
        <dbReference type="ARBA" id="ARBA00001913"/>
    </source>
</evidence>
<dbReference type="InterPro" id="IPR002921">
    <property type="entry name" value="Fungal_lipase-type"/>
</dbReference>
<evidence type="ECO:0000256" key="12">
    <source>
        <dbReference type="ARBA" id="ARBA00023136"/>
    </source>
</evidence>
<reference evidence="17 18" key="1">
    <citation type="submission" date="2018-04" db="EMBL/GenBank/DDBJ databases">
        <title>The genome of golden apple snail Pomacea canaliculata provides insight into stress tolerance and invasive adaptation.</title>
        <authorList>
            <person name="Liu C."/>
            <person name="Liu B."/>
            <person name="Ren Y."/>
            <person name="Zhang Y."/>
            <person name="Wang H."/>
            <person name="Li S."/>
            <person name="Jiang F."/>
            <person name="Yin L."/>
            <person name="Zhang G."/>
            <person name="Qian W."/>
            <person name="Fan W."/>
        </authorList>
    </citation>
    <scope>NUCLEOTIDE SEQUENCE [LARGE SCALE GENOMIC DNA]</scope>
    <source>
        <strain evidence="17">SZHN2017</strain>
        <tissue evidence="17">Muscle</tissue>
    </source>
</reference>
<dbReference type="InterPro" id="IPR052214">
    <property type="entry name" value="DAG_Lipase-Related"/>
</dbReference>
<keyword evidence="3" id="KW-1003">Cell membrane</keyword>
<comment type="catalytic activity">
    <reaction evidence="13">
        <text>a 1,2-diacyl-sn-glycerol + H2O = a 2-acylglycerol + a fatty acid + H(+)</text>
        <dbReference type="Rhea" id="RHEA:33275"/>
        <dbReference type="ChEBI" id="CHEBI:15377"/>
        <dbReference type="ChEBI" id="CHEBI:15378"/>
        <dbReference type="ChEBI" id="CHEBI:17389"/>
        <dbReference type="ChEBI" id="CHEBI:17815"/>
        <dbReference type="ChEBI" id="CHEBI:28868"/>
        <dbReference type="EC" id="3.1.1.116"/>
    </reaction>
    <physiologicalReaction direction="left-to-right" evidence="13">
        <dbReference type="Rhea" id="RHEA:33276"/>
    </physiologicalReaction>
</comment>